<protein>
    <submittedName>
        <fullName evidence="1">Uncharacterized protein</fullName>
    </submittedName>
</protein>
<organism evidence="1 2">
    <name type="scientific">Brachionus plicatilis</name>
    <name type="common">Marine rotifer</name>
    <name type="synonym">Brachionus muelleri</name>
    <dbReference type="NCBI Taxonomy" id="10195"/>
    <lineage>
        <taxon>Eukaryota</taxon>
        <taxon>Metazoa</taxon>
        <taxon>Spiralia</taxon>
        <taxon>Gnathifera</taxon>
        <taxon>Rotifera</taxon>
        <taxon>Eurotatoria</taxon>
        <taxon>Monogononta</taxon>
        <taxon>Pseudotrocha</taxon>
        <taxon>Ploima</taxon>
        <taxon>Brachionidae</taxon>
        <taxon>Brachionus</taxon>
    </lineage>
</organism>
<gene>
    <name evidence="1" type="ORF">BpHYR1_045746</name>
</gene>
<proteinExistence type="predicted"/>
<name>A0A3M7Q5L5_BRAPC</name>
<evidence type="ECO:0000313" key="1">
    <source>
        <dbReference type="EMBL" id="RNA06623.1"/>
    </source>
</evidence>
<sequence length="59" mass="7134">MSYENVTFRSIIIKKDKLLNLTNTFYMIKSLELNLKFGINLIFQFFSVFKQNIKAKFQY</sequence>
<dbReference type="Proteomes" id="UP000276133">
    <property type="component" value="Unassembled WGS sequence"/>
</dbReference>
<comment type="caution">
    <text evidence="1">The sequence shown here is derived from an EMBL/GenBank/DDBJ whole genome shotgun (WGS) entry which is preliminary data.</text>
</comment>
<keyword evidence="2" id="KW-1185">Reference proteome</keyword>
<accession>A0A3M7Q5L5</accession>
<reference evidence="1 2" key="1">
    <citation type="journal article" date="2018" name="Sci. Rep.">
        <title>Genomic signatures of local adaptation to the degree of environmental predictability in rotifers.</title>
        <authorList>
            <person name="Franch-Gras L."/>
            <person name="Hahn C."/>
            <person name="Garcia-Roger E.M."/>
            <person name="Carmona M.J."/>
            <person name="Serra M."/>
            <person name="Gomez A."/>
        </authorList>
    </citation>
    <scope>NUCLEOTIDE SEQUENCE [LARGE SCALE GENOMIC DNA]</scope>
    <source>
        <strain evidence="1">HYR1</strain>
    </source>
</reference>
<dbReference type="AlphaFoldDB" id="A0A3M7Q5L5"/>
<dbReference type="EMBL" id="REGN01007330">
    <property type="protein sequence ID" value="RNA06623.1"/>
    <property type="molecule type" value="Genomic_DNA"/>
</dbReference>
<evidence type="ECO:0000313" key="2">
    <source>
        <dbReference type="Proteomes" id="UP000276133"/>
    </source>
</evidence>